<sequence length="197" mass="20315">MAVGAESAAAKAALRRRMLAARQGLTEAERSFAGSALRDTLLERPELTMGGTLAAFSAMGTEPPTGRLLYGLWKRGAYVLLPVLLPGGDLDWAAYDGPDSLAPGPAGALEPTGPRYGVDAVRRVAAMIVPALAVDGAGRRLGRGGGSYDRALARMPAGALTIAAIYDGELVDEVPVEPHDRPVAAVVTPGGGFRRLG</sequence>
<keyword evidence="7" id="KW-1185">Reference proteome</keyword>
<dbReference type="InterPro" id="IPR024185">
    <property type="entry name" value="FTHF_cligase-like_sf"/>
</dbReference>
<feature type="binding site" evidence="4">
    <location>
        <position position="62"/>
    </location>
    <ligand>
        <name>substrate</name>
    </ligand>
</feature>
<comment type="similarity">
    <text evidence="1 5">Belongs to the 5-formyltetrahydrofolate cyclo-ligase family.</text>
</comment>
<reference evidence="6 7" key="1">
    <citation type="submission" date="2018-03" db="EMBL/GenBank/DDBJ databases">
        <title>Genomic Encyclopedia of Archaeal and Bacterial Type Strains, Phase II (KMG-II): from individual species to whole genera.</title>
        <authorList>
            <person name="Goeker M."/>
        </authorList>
    </citation>
    <scope>NUCLEOTIDE SEQUENCE [LARGE SCALE GENOMIC DNA]</scope>
    <source>
        <strain evidence="6 7">DSM 45601</strain>
    </source>
</reference>
<dbReference type="InterPro" id="IPR002698">
    <property type="entry name" value="FTHF_cligase"/>
</dbReference>
<dbReference type="PANTHER" id="PTHR23407">
    <property type="entry name" value="ATPASE INHIBITOR/5-FORMYLTETRAHYDROFOLATE CYCLO-LIGASE"/>
    <property type="match status" value="1"/>
</dbReference>
<dbReference type="GO" id="GO:0030272">
    <property type="term" value="F:5-formyltetrahydrofolate cyclo-ligase activity"/>
    <property type="evidence" value="ECO:0007669"/>
    <property type="project" value="UniProtKB-EC"/>
</dbReference>
<keyword evidence="2 4" id="KW-0547">Nucleotide-binding</keyword>
<dbReference type="EMBL" id="PVZC01000002">
    <property type="protein sequence ID" value="PRY00441.1"/>
    <property type="molecule type" value="Genomic_DNA"/>
</dbReference>
<feature type="binding site" evidence="4">
    <location>
        <begin position="11"/>
        <end position="15"/>
    </location>
    <ligand>
        <name>ATP</name>
        <dbReference type="ChEBI" id="CHEBI:30616"/>
    </ligand>
</feature>
<dbReference type="GO" id="GO:0046872">
    <property type="term" value="F:metal ion binding"/>
    <property type="evidence" value="ECO:0007669"/>
    <property type="project" value="UniProtKB-KW"/>
</dbReference>
<evidence type="ECO:0000256" key="3">
    <source>
        <dbReference type="ARBA" id="ARBA00022840"/>
    </source>
</evidence>
<evidence type="ECO:0000256" key="4">
    <source>
        <dbReference type="PIRSR" id="PIRSR006806-1"/>
    </source>
</evidence>
<gene>
    <name evidence="6" type="ORF">CLV72_10271</name>
</gene>
<dbReference type="AlphaFoldDB" id="A0A2T0Q9F8"/>
<comment type="caution">
    <text evidence="6">The sequence shown here is derived from an EMBL/GenBank/DDBJ whole genome shotgun (WGS) entry which is preliminary data.</text>
</comment>
<keyword evidence="5" id="KW-0460">Magnesium</keyword>
<accession>A0A2T0Q9F8</accession>
<evidence type="ECO:0000313" key="7">
    <source>
        <dbReference type="Proteomes" id="UP000237846"/>
    </source>
</evidence>
<dbReference type="GO" id="GO:0035999">
    <property type="term" value="P:tetrahydrofolate interconversion"/>
    <property type="evidence" value="ECO:0007669"/>
    <property type="project" value="TreeGrafter"/>
</dbReference>
<feature type="binding site" evidence="4">
    <location>
        <begin position="140"/>
        <end position="148"/>
    </location>
    <ligand>
        <name>ATP</name>
        <dbReference type="ChEBI" id="CHEBI:30616"/>
    </ligand>
</feature>
<dbReference type="GO" id="GO:0005524">
    <property type="term" value="F:ATP binding"/>
    <property type="evidence" value="ECO:0007669"/>
    <property type="project" value="UniProtKB-KW"/>
</dbReference>
<keyword evidence="3 4" id="KW-0067">ATP-binding</keyword>
<dbReference type="Proteomes" id="UP000237846">
    <property type="component" value="Unassembled WGS sequence"/>
</dbReference>
<evidence type="ECO:0000256" key="2">
    <source>
        <dbReference type="ARBA" id="ARBA00022741"/>
    </source>
</evidence>
<organism evidence="6 7">
    <name type="scientific">Allonocardiopsis opalescens</name>
    <dbReference type="NCBI Taxonomy" id="1144618"/>
    <lineage>
        <taxon>Bacteria</taxon>
        <taxon>Bacillati</taxon>
        <taxon>Actinomycetota</taxon>
        <taxon>Actinomycetes</taxon>
        <taxon>Streptosporangiales</taxon>
        <taxon>Allonocardiopsis</taxon>
    </lineage>
</organism>
<dbReference type="Pfam" id="PF01812">
    <property type="entry name" value="5-FTHF_cyc-lig"/>
    <property type="match status" value="1"/>
</dbReference>
<comment type="catalytic activity">
    <reaction evidence="5">
        <text>(6S)-5-formyl-5,6,7,8-tetrahydrofolate + ATP = (6R)-5,10-methenyltetrahydrofolate + ADP + phosphate</text>
        <dbReference type="Rhea" id="RHEA:10488"/>
        <dbReference type="ChEBI" id="CHEBI:30616"/>
        <dbReference type="ChEBI" id="CHEBI:43474"/>
        <dbReference type="ChEBI" id="CHEBI:57455"/>
        <dbReference type="ChEBI" id="CHEBI:57457"/>
        <dbReference type="ChEBI" id="CHEBI:456216"/>
        <dbReference type="EC" id="6.3.3.2"/>
    </reaction>
</comment>
<dbReference type="Gene3D" id="3.40.50.10420">
    <property type="entry name" value="NagB/RpiA/CoA transferase-like"/>
    <property type="match status" value="1"/>
</dbReference>
<dbReference type="EC" id="6.3.3.2" evidence="5"/>
<proteinExistence type="inferred from homology"/>
<dbReference type="GO" id="GO:0009396">
    <property type="term" value="P:folic acid-containing compound biosynthetic process"/>
    <property type="evidence" value="ECO:0007669"/>
    <property type="project" value="TreeGrafter"/>
</dbReference>
<dbReference type="InterPro" id="IPR037171">
    <property type="entry name" value="NagB/RpiA_transferase-like"/>
</dbReference>
<keyword evidence="5" id="KW-0479">Metal-binding</keyword>
<protein>
    <recommendedName>
        <fullName evidence="5">5-formyltetrahydrofolate cyclo-ligase</fullName>
        <ecNumber evidence="5">6.3.3.2</ecNumber>
    </recommendedName>
</protein>
<name>A0A2T0Q9F8_9ACTN</name>
<evidence type="ECO:0000256" key="1">
    <source>
        <dbReference type="ARBA" id="ARBA00010638"/>
    </source>
</evidence>
<keyword evidence="6" id="KW-0436">Ligase</keyword>
<comment type="cofactor">
    <cofactor evidence="5">
        <name>Mg(2+)</name>
        <dbReference type="ChEBI" id="CHEBI:18420"/>
    </cofactor>
</comment>
<dbReference type="PIRSF" id="PIRSF006806">
    <property type="entry name" value="FTHF_cligase"/>
    <property type="match status" value="1"/>
</dbReference>
<dbReference type="NCBIfam" id="TIGR02727">
    <property type="entry name" value="MTHFS_bact"/>
    <property type="match status" value="1"/>
</dbReference>
<dbReference type="PANTHER" id="PTHR23407:SF1">
    <property type="entry name" value="5-FORMYLTETRAHYDROFOLATE CYCLO-LIGASE"/>
    <property type="match status" value="1"/>
</dbReference>
<dbReference type="SUPFAM" id="SSF100950">
    <property type="entry name" value="NagB/RpiA/CoA transferase-like"/>
    <property type="match status" value="1"/>
</dbReference>
<evidence type="ECO:0000313" key="6">
    <source>
        <dbReference type="EMBL" id="PRY00441.1"/>
    </source>
</evidence>
<evidence type="ECO:0000256" key="5">
    <source>
        <dbReference type="RuleBase" id="RU361279"/>
    </source>
</evidence>